<accession>A0A7W9KBL0</accession>
<evidence type="ECO:0000259" key="1">
    <source>
        <dbReference type="PROSITE" id="PS51186"/>
    </source>
</evidence>
<dbReference type="InterPro" id="IPR016181">
    <property type="entry name" value="Acyl_CoA_acyltransferase"/>
</dbReference>
<evidence type="ECO:0000313" key="2">
    <source>
        <dbReference type="EMBL" id="MBB5889531.1"/>
    </source>
</evidence>
<dbReference type="GO" id="GO:0016747">
    <property type="term" value="F:acyltransferase activity, transferring groups other than amino-acyl groups"/>
    <property type="evidence" value="ECO:0007669"/>
    <property type="project" value="InterPro"/>
</dbReference>
<dbReference type="Pfam" id="PF00583">
    <property type="entry name" value="Acetyltransf_1"/>
    <property type="match status" value="1"/>
</dbReference>
<dbReference type="PROSITE" id="PS51186">
    <property type="entry name" value="GNAT"/>
    <property type="match status" value="1"/>
</dbReference>
<dbReference type="Proteomes" id="UP000585638">
    <property type="component" value="Unassembled WGS sequence"/>
</dbReference>
<dbReference type="EMBL" id="JACHIR010000001">
    <property type="protein sequence ID" value="MBB5889531.1"/>
    <property type="molecule type" value="Genomic_DNA"/>
</dbReference>
<keyword evidence="2" id="KW-0808">Transferase</keyword>
<dbReference type="Gene3D" id="3.40.630.30">
    <property type="match status" value="1"/>
</dbReference>
<evidence type="ECO:0000313" key="3">
    <source>
        <dbReference type="Proteomes" id="UP000585638"/>
    </source>
</evidence>
<dbReference type="CDD" id="cd04301">
    <property type="entry name" value="NAT_SF"/>
    <property type="match status" value="1"/>
</dbReference>
<dbReference type="AlphaFoldDB" id="A0A7W9KBL0"/>
<name>A0A7W9KBL0_9PSEU</name>
<sequence>MTIRTPLFCGTALAERIERVEAHFMAKAAEAARVRRGDQVGFAREIAGGIATYAEPDSPFNKVAGLGFAGTPTADELTQVEKAFHELDAPVQVELSNLAAPAVGELLTDHGYRLAGYENVLGMALDDLPAFEPPPGIEIRPCRDDESQLVVDILVESVRTPDTEGAAAAEDFPADALANALRDMDAAGTRRYLALIDGVPVGSGALRIAEGIAYFAGTATTVQHRRRGVQTALIATRLAEAKAAGCDIATVTTGPGTKSQQNVQRRGFDLLYTRALLLKTP</sequence>
<dbReference type="RefSeq" id="WP_184858453.1">
    <property type="nucleotide sequence ID" value="NZ_BAAAWY010000002.1"/>
</dbReference>
<dbReference type="InterPro" id="IPR000182">
    <property type="entry name" value="GNAT_dom"/>
</dbReference>
<keyword evidence="3" id="KW-1185">Reference proteome</keyword>
<dbReference type="SUPFAM" id="SSF55729">
    <property type="entry name" value="Acyl-CoA N-acyltransferases (Nat)"/>
    <property type="match status" value="1"/>
</dbReference>
<proteinExistence type="predicted"/>
<feature type="domain" description="N-acetyltransferase" evidence="1">
    <location>
        <begin position="137"/>
        <end position="281"/>
    </location>
</feature>
<gene>
    <name evidence="2" type="ORF">BJ998_000727</name>
</gene>
<reference evidence="2 3" key="1">
    <citation type="submission" date="2020-08" db="EMBL/GenBank/DDBJ databases">
        <title>Sequencing the genomes of 1000 actinobacteria strains.</title>
        <authorList>
            <person name="Klenk H.-P."/>
        </authorList>
    </citation>
    <scope>NUCLEOTIDE SEQUENCE [LARGE SCALE GENOMIC DNA]</scope>
    <source>
        <strain evidence="2 3">DSM 43851</strain>
    </source>
</reference>
<organism evidence="2 3">
    <name type="scientific">Kutzneria kofuensis</name>
    <dbReference type="NCBI Taxonomy" id="103725"/>
    <lineage>
        <taxon>Bacteria</taxon>
        <taxon>Bacillati</taxon>
        <taxon>Actinomycetota</taxon>
        <taxon>Actinomycetes</taxon>
        <taxon>Pseudonocardiales</taxon>
        <taxon>Pseudonocardiaceae</taxon>
        <taxon>Kutzneria</taxon>
    </lineage>
</organism>
<comment type="caution">
    <text evidence="2">The sequence shown here is derived from an EMBL/GenBank/DDBJ whole genome shotgun (WGS) entry which is preliminary data.</text>
</comment>
<protein>
    <submittedName>
        <fullName evidence="2">GNAT superfamily N-acetyltransferase</fullName>
    </submittedName>
</protein>